<dbReference type="RefSeq" id="WP_005024952.1">
    <property type="nucleotide sequence ID" value="NZ_CP038022.1"/>
</dbReference>
<sequence>MKFLLHELSAGVLCCFLTTTTLAANWSNTSLVASYGRDFSEPFKNDAQGNAIDIKKYIFSLVYLSGYTYGTNFFQLNMHQSSNEPNTNKASGHGAQEAYVIYRHTLDIPSITQHKIEDSAWLKSYGFTVGFDWNTKNDDYGSNRQMYVAGPSITLNVPGYLNLSLLGYYESNDANVLTSKYTYDPYLALQVLWDFPVMQSNWNYQGIGVWMSPKGKNETGGKTASEIFVDMSVMYSLLKDKSVHQPKLKAGVAYQYWKNKYGNNESGEAGRGATASSPMLRLAYHF</sequence>
<dbReference type="SUPFAM" id="SSF111364">
    <property type="entry name" value="Tsx-like channel"/>
    <property type="match status" value="1"/>
</dbReference>
<dbReference type="Proteomes" id="UP000314285">
    <property type="component" value="Unassembled WGS sequence"/>
</dbReference>
<organism evidence="2 3">
    <name type="scientific">Acinetobacter radioresistens</name>
    <dbReference type="NCBI Taxonomy" id="40216"/>
    <lineage>
        <taxon>Bacteria</taxon>
        <taxon>Pseudomonadati</taxon>
        <taxon>Pseudomonadota</taxon>
        <taxon>Gammaproteobacteria</taxon>
        <taxon>Moraxellales</taxon>
        <taxon>Moraxellaceae</taxon>
        <taxon>Acinetobacter</taxon>
    </lineage>
</organism>
<dbReference type="InterPro" id="IPR036777">
    <property type="entry name" value="Channel_Tsx-like_sf"/>
</dbReference>
<feature type="chain" id="PRO_5034425736" description="Outer envelope protein" evidence="1">
    <location>
        <begin position="24"/>
        <end position="286"/>
    </location>
</feature>
<reference evidence="2 3" key="1">
    <citation type="submission" date="2019-06" db="EMBL/GenBank/DDBJ databases">
        <title>Genome of Acinetobacter radioresistens APH1, a phenol degrading strain.</title>
        <authorList>
            <person name="Liu Y."/>
        </authorList>
    </citation>
    <scope>NUCLEOTIDE SEQUENCE [LARGE SCALE GENOMIC DNA]</scope>
    <source>
        <strain evidence="2 3">APH1</strain>
    </source>
</reference>
<dbReference type="Gene3D" id="2.40.230.20">
    <property type="entry name" value="Nucleoside-specific channel-forming protein, Tsx-like"/>
    <property type="match status" value="1"/>
</dbReference>
<comment type="caution">
    <text evidence="2">The sequence shown here is derived from an EMBL/GenBank/DDBJ whole genome shotgun (WGS) entry which is preliminary data.</text>
</comment>
<accession>A0A8H2K2M1</accession>
<dbReference type="AlphaFoldDB" id="A0A8H2K2M1"/>
<dbReference type="EMBL" id="VFBM01000002">
    <property type="protein sequence ID" value="TNX93391.1"/>
    <property type="molecule type" value="Genomic_DNA"/>
</dbReference>
<protein>
    <recommendedName>
        <fullName evidence="4">Outer envelope protein</fullName>
    </recommendedName>
</protein>
<evidence type="ECO:0000313" key="3">
    <source>
        <dbReference type="Proteomes" id="UP000314285"/>
    </source>
</evidence>
<gene>
    <name evidence="2" type="ORF">FHY67_02740</name>
</gene>
<proteinExistence type="predicted"/>
<evidence type="ECO:0000313" key="2">
    <source>
        <dbReference type="EMBL" id="TNX93391.1"/>
    </source>
</evidence>
<feature type="signal peptide" evidence="1">
    <location>
        <begin position="1"/>
        <end position="23"/>
    </location>
</feature>
<keyword evidence="1" id="KW-0732">Signal</keyword>
<name>A0A8H2K2M1_ACIRA</name>
<evidence type="ECO:0000256" key="1">
    <source>
        <dbReference type="SAM" id="SignalP"/>
    </source>
</evidence>
<dbReference type="GO" id="GO:0009279">
    <property type="term" value="C:cell outer membrane"/>
    <property type="evidence" value="ECO:0007669"/>
    <property type="project" value="InterPro"/>
</dbReference>
<evidence type="ECO:0008006" key="4">
    <source>
        <dbReference type="Google" id="ProtNLM"/>
    </source>
</evidence>